<dbReference type="InterPro" id="IPR026354">
    <property type="entry name" value="4helix_suffix_dom"/>
</dbReference>
<proteinExistence type="predicted"/>
<name>A0A6B2LYC3_9BACT</name>
<dbReference type="PROSITE" id="PS51257">
    <property type="entry name" value="PROKAR_LIPOPROTEIN"/>
    <property type="match status" value="1"/>
</dbReference>
<evidence type="ECO:0000313" key="1">
    <source>
        <dbReference type="EMBL" id="NDV61363.1"/>
    </source>
</evidence>
<comment type="caution">
    <text evidence="1">The sequence shown here is derived from an EMBL/GenBank/DDBJ whole genome shotgun (WGS) entry which is preliminary data.</text>
</comment>
<dbReference type="NCBIfam" id="TIGR04258">
    <property type="entry name" value="4helix_suffix"/>
    <property type="match status" value="1"/>
</dbReference>
<keyword evidence="2" id="KW-1185">Reference proteome</keyword>
<sequence>MFFYFRGLTALSDAANAVLVLLGVACSLLDRQVLAQAKAFLDEGGFTERLYRIRRARRWHGQH</sequence>
<protein>
    <submittedName>
        <fullName evidence="1">Uncharacterized protein</fullName>
    </submittedName>
</protein>
<accession>A0A6B2LYC3</accession>
<reference evidence="1 2" key="1">
    <citation type="submission" date="2020-02" db="EMBL/GenBank/DDBJ databases">
        <title>Albibacoteraceae fam. nov., the first described family within the subdivision 4 Verrucomicrobia.</title>
        <authorList>
            <person name="Xi F."/>
        </authorList>
    </citation>
    <scope>NUCLEOTIDE SEQUENCE [LARGE SCALE GENOMIC DNA]</scope>
    <source>
        <strain evidence="1 2">CK1056</strain>
    </source>
</reference>
<gene>
    <name evidence="1" type="ORF">G0Q06_02740</name>
</gene>
<organism evidence="1 2">
    <name type="scientific">Oceanipulchritudo coccoides</name>
    <dbReference type="NCBI Taxonomy" id="2706888"/>
    <lineage>
        <taxon>Bacteria</taxon>
        <taxon>Pseudomonadati</taxon>
        <taxon>Verrucomicrobiota</taxon>
        <taxon>Opitutia</taxon>
        <taxon>Puniceicoccales</taxon>
        <taxon>Oceanipulchritudinaceae</taxon>
        <taxon>Oceanipulchritudo</taxon>
    </lineage>
</organism>
<evidence type="ECO:0000313" key="2">
    <source>
        <dbReference type="Proteomes" id="UP000478417"/>
    </source>
</evidence>
<dbReference type="EMBL" id="JAAGNX010000001">
    <property type="protein sequence ID" value="NDV61363.1"/>
    <property type="molecule type" value="Genomic_DNA"/>
</dbReference>
<dbReference type="Proteomes" id="UP000478417">
    <property type="component" value="Unassembled WGS sequence"/>
</dbReference>
<dbReference type="AlphaFoldDB" id="A0A6B2LYC3"/>